<protein>
    <recommendedName>
        <fullName evidence="1">Endonuclease/exonuclease/phosphatase domain-containing protein</fullName>
    </recommendedName>
</protein>
<dbReference type="GO" id="GO:0003824">
    <property type="term" value="F:catalytic activity"/>
    <property type="evidence" value="ECO:0007669"/>
    <property type="project" value="InterPro"/>
</dbReference>
<organism evidence="2 3">
    <name type="scientific">Buddleja alternifolia</name>
    <dbReference type="NCBI Taxonomy" id="168488"/>
    <lineage>
        <taxon>Eukaryota</taxon>
        <taxon>Viridiplantae</taxon>
        <taxon>Streptophyta</taxon>
        <taxon>Embryophyta</taxon>
        <taxon>Tracheophyta</taxon>
        <taxon>Spermatophyta</taxon>
        <taxon>Magnoliopsida</taxon>
        <taxon>eudicotyledons</taxon>
        <taxon>Gunneridae</taxon>
        <taxon>Pentapetalae</taxon>
        <taxon>asterids</taxon>
        <taxon>lamiids</taxon>
        <taxon>Lamiales</taxon>
        <taxon>Scrophulariaceae</taxon>
        <taxon>Buddlejeae</taxon>
        <taxon>Buddleja</taxon>
    </lineage>
</organism>
<comment type="caution">
    <text evidence="2">The sequence shown here is derived from an EMBL/GenBank/DDBJ whole genome shotgun (WGS) entry which is preliminary data.</text>
</comment>
<dbReference type="Proteomes" id="UP000826271">
    <property type="component" value="Unassembled WGS sequence"/>
</dbReference>
<name>A0AAV6WJM9_9LAMI</name>
<reference evidence="2" key="1">
    <citation type="submission" date="2019-10" db="EMBL/GenBank/DDBJ databases">
        <authorList>
            <person name="Zhang R."/>
            <person name="Pan Y."/>
            <person name="Wang J."/>
            <person name="Ma R."/>
            <person name="Yu S."/>
        </authorList>
    </citation>
    <scope>NUCLEOTIDE SEQUENCE</scope>
    <source>
        <strain evidence="2">LA-IB0</strain>
        <tissue evidence="2">Leaf</tissue>
    </source>
</reference>
<dbReference type="Pfam" id="PF03372">
    <property type="entry name" value="Exo_endo_phos"/>
    <property type="match status" value="1"/>
</dbReference>
<dbReference type="SUPFAM" id="SSF56219">
    <property type="entry name" value="DNase I-like"/>
    <property type="match status" value="1"/>
</dbReference>
<accession>A0AAV6WJM9</accession>
<dbReference type="InterPro" id="IPR036691">
    <property type="entry name" value="Endo/exonu/phosph_ase_sf"/>
</dbReference>
<keyword evidence="3" id="KW-1185">Reference proteome</keyword>
<feature type="domain" description="Endonuclease/exonuclease/phosphatase" evidence="1">
    <location>
        <begin position="74"/>
        <end position="162"/>
    </location>
</feature>
<proteinExistence type="predicted"/>
<evidence type="ECO:0000313" key="3">
    <source>
        <dbReference type="Proteomes" id="UP000826271"/>
    </source>
</evidence>
<evidence type="ECO:0000259" key="1">
    <source>
        <dbReference type="Pfam" id="PF03372"/>
    </source>
</evidence>
<dbReference type="Gene3D" id="3.60.10.10">
    <property type="entry name" value="Endonuclease/exonuclease/phosphatase"/>
    <property type="match status" value="1"/>
</dbReference>
<sequence>MGPSTSNLPPVTILGQPQAQLSLSRAIDGVAQEAINEVLNVVKEAQFLHLSISSLLLPLPFKFTAVYAKCTISVRRVLWDDIREVAANCSSPRIIGGDFNMVLTLQERKGYTPPKLESMQEFGDMIVDCGLIDTEFENDYFTWNSDNLWQWLDRVLYSTLWIRYPRLGITPDYFGLVNLQQKLFHLKVYLKAWNKSVFGSVVSAKAKAESEIKICQATFDSYPSDINLMKFNRCNANLTQILAMEEDFWKQKFACKWLVEEERNTQFFHSIVKKKRVHTHIHKIEVEGVSISGQEEVKA</sequence>
<dbReference type="AlphaFoldDB" id="A0AAV6WJM9"/>
<dbReference type="InterPro" id="IPR005135">
    <property type="entry name" value="Endo/exonuclease/phosphatase"/>
</dbReference>
<evidence type="ECO:0000313" key="2">
    <source>
        <dbReference type="EMBL" id="KAG8369095.1"/>
    </source>
</evidence>
<dbReference type="EMBL" id="WHWC01000015">
    <property type="protein sequence ID" value="KAG8369095.1"/>
    <property type="molecule type" value="Genomic_DNA"/>
</dbReference>
<gene>
    <name evidence="2" type="ORF">BUALT_Bualt15G0114500</name>
</gene>